<gene>
    <name evidence="10" type="ORF">L1049_028524</name>
</gene>
<proteinExistence type="predicted"/>
<dbReference type="GO" id="GO:0016020">
    <property type="term" value="C:membrane"/>
    <property type="evidence" value="ECO:0007669"/>
    <property type="project" value="UniProtKB-SubCell"/>
</dbReference>
<dbReference type="PANTHER" id="PTHR33138">
    <property type="entry name" value="OS01G0690200 PROTEIN"/>
    <property type="match status" value="1"/>
</dbReference>
<sequence>MSHPLFFILLLILSLLFMNSNGVDAVNDSSTVCPSHDCGGVTIRYPFWRVDDTTSNQYCGYPEFGLNCSDGKPLFTLPNDAYYVEDINYTDFTLTLTLVDIDHTNQACPRARHNVTLDTVPLAYSPLDLNLSFYFNCTSNPSYNYPLSPIGCLGFGGRQSYVAVEVNETEEFDWFGKCEEKVVVTVMEAAIEVNNLTGGFGGAMNKGFVLNWRIAEDCGPCEDSGGLCGHGNTPSKLCFCEDGTIGTNHCNGTLFCSAYES</sequence>
<evidence type="ECO:0000256" key="4">
    <source>
        <dbReference type="ARBA" id="ARBA00023180"/>
    </source>
</evidence>
<reference evidence="10 11" key="1">
    <citation type="journal article" date="2024" name="Plant J.">
        <title>Genome sequences and population genomics reveal climatic adaptation and genomic divergence between two closely related sweetgum species.</title>
        <authorList>
            <person name="Xu W.Q."/>
            <person name="Ren C.Q."/>
            <person name="Zhang X.Y."/>
            <person name="Comes H.P."/>
            <person name="Liu X.H."/>
            <person name="Li Y.G."/>
            <person name="Kettle C.J."/>
            <person name="Jalonen R."/>
            <person name="Gaisberger H."/>
            <person name="Ma Y.Z."/>
            <person name="Qiu Y.X."/>
        </authorList>
    </citation>
    <scope>NUCLEOTIDE SEQUENCE [LARGE SCALE GENOMIC DNA]</scope>
    <source>
        <strain evidence="10">Hangzhou</strain>
    </source>
</reference>
<evidence type="ECO:0000259" key="9">
    <source>
        <dbReference type="Pfam" id="PF14380"/>
    </source>
</evidence>
<organism evidence="10 11">
    <name type="scientific">Liquidambar formosana</name>
    <name type="common">Formosan gum</name>
    <dbReference type="NCBI Taxonomy" id="63359"/>
    <lineage>
        <taxon>Eukaryota</taxon>
        <taxon>Viridiplantae</taxon>
        <taxon>Streptophyta</taxon>
        <taxon>Embryophyta</taxon>
        <taxon>Tracheophyta</taxon>
        <taxon>Spermatophyta</taxon>
        <taxon>Magnoliopsida</taxon>
        <taxon>eudicotyledons</taxon>
        <taxon>Gunneridae</taxon>
        <taxon>Pentapetalae</taxon>
        <taxon>Saxifragales</taxon>
        <taxon>Altingiaceae</taxon>
        <taxon>Liquidambar</taxon>
    </lineage>
</organism>
<dbReference type="EMBL" id="JBBPBK010000009">
    <property type="protein sequence ID" value="KAK9278942.1"/>
    <property type="molecule type" value="Genomic_DNA"/>
</dbReference>
<comment type="caution">
    <text evidence="10">The sequence shown here is derived from an EMBL/GenBank/DDBJ whole genome shotgun (WGS) entry which is preliminary data.</text>
</comment>
<dbReference type="GO" id="GO:0030247">
    <property type="term" value="F:polysaccharide binding"/>
    <property type="evidence" value="ECO:0007669"/>
    <property type="project" value="InterPro"/>
</dbReference>
<feature type="chain" id="PRO_5042953871" description="non-specific serine/threonine protein kinase" evidence="7">
    <location>
        <begin position="26"/>
        <end position="261"/>
    </location>
</feature>
<dbReference type="InterPro" id="IPR032872">
    <property type="entry name" value="WAK_assoc_C"/>
</dbReference>
<evidence type="ECO:0000256" key="7">
    <source>
        <dbReference type="SAM" id="SignalP"/>
    </source>
</evidence>
<name>A0AAP0RKM4_LIQFO</name>
<feature type="domain" description="Wall-associated receptor kinase C-terminal" evidence="9">
    <location>
        <begin position="160"/>
        <end position="243"/>
    </location>
</feature>
<keyword evidence="11" id="KW-1185">Reference proteome</keyword>
<protein>
    <recommendedName>
        <fullName evidence="2">non-specific serine/threonine protein kinase</fullName>
        <ecNumber evidence="2">2.7.11.1</ecNumber>
    </recommendedName>
</protein>
<evidence type="ECO:0000256" key="3">
    <source>
        <dbReference type="ARBA" id="ARBA00022729"/>
    </source>
</evidence>
<dbReference type="EC" id="2.7.11.1" evidence="2"/>
<comment type="catalytic activity">
    <reaction evidence="6">
        <text>L-seryl-[protein] + ATP = O-phospho-L-seryl-[protein] + ADP + H(+)</text>
        <dbReference type="Rhea" id="RHEA:17989"/>
        <dbReference type="Rhea" id="RHEA-COMP:9863"/>
        <dbReference type="Rhea" id="RHEA-COMP:11604"/>
        <dbReference type="ChEBI" id="CHEBI:15378"/>
        <dbReference type="ChEBI" id="CHEBI:29999"/>
        <dbReference type="ChEBI" id="CHEBI:30616"/>
        <dbReference type="ChEBI" id="CHEBI:83421"/>
        <dbReference type="ChEBI" id="CHEBI:456216"/>
        <dbReference type="EC" id="2.7.11.1"/>
    </reaction>
</comment>
<dbReference type="InterPro" id="IPR025287">
    <property type="entry name" value="WAK_GUB"/>
</dbReference>
<feature type="domain" description="Wall-associated receptor kinase galacturonan-binding" evidence="8">
    <location>
        <begin position="33"/>
        <end position="96"/>
    </location>
</feature>
<accession>A0AAP0RKM4</accession>
<dbReference type="Pfam" id="PF13947">
    <property type="entry name" value="GUB_WAK_bind"/>
    <property type="match status" value="1"/>
</dbReference>
<evidence type="ECO:0000256" key="5">
    <source>
        <dbReference type="ARBA" id="ARBA00047899"/>
    </source>
</evidence>
<dbReference type="PANTHER" id="PTHR33138:SF1">
    <property type="entry name" value="OS01G0113900 PROTEIN"/>
    <property type="match status" value="1"/>
</dbReference>
<comment type="subcellular location">
    <subcellularLocation>
        <location evidence="1">Membrane</location>
        <topology evidence="1">Single-pass membrane protein</topology>
    </subcellularLocation>
</comment>
<feature type="signal peptide" evidence="7">
    <location>
        <begin position="1"/>
        <end position="25"/>
    </location>
</feature>
<dbReference type="GO" id="GO:0004674">
    <property type="term" value="F:protein serine/threonine kinase activity"/>
    <property type="evidence" value="ECO:0007669"/>
    <property type="project" value="UniProtKB-EC"/>
</dbReference>
<evidence type="ECO:0000259" key="8">
    <source>
        <dbReference type="Pfam" id="PF13947"/>
    </source>
</evidence>
<dbReference type="Pfam" id="PF14380">
    <property type="entry name" value="WAK_assoc"/>
    <property type="match status" value="1"/>
</dbReference>
<dbReference type="AlphaFoldDB" id="A0AAP0RKM4"/>
<keyword evidence="4" id="KW-0325">Glycoprotein</keyword>
<evidence type="ECO:0000256" key="6">
    <source>
        <dbReference type="ARBA" id="ARBA00048679"/>
    </source>
</evidence>
<evidence type="ECO:0000256" key="2">
    <source>
        <dbReference type="ARBA" id="ARBA00012513"/>
    </source>
</evidence>
<evidence type="ECO:0000313" key="11">
    <source>
        <dbReference type="Proteomes" id="UP001415857"/>
    </source>
</evidence>
<comment type="catalytic activity">
    <reaction evidence="5">
        <text>L-threonyl-[protein] + ATP = O-phospho-L-threonyl-[protein] + ADP + H(+)</text>
        <dbReference type="Rhea" id="RHEA:46608"/>
        <dbReference type="Rhea" id="RHEA-COMP:11060"/>
        <dbReference type="Rhea" id="RHEA-COMP:11605"/>
        <dbReference type="ChEBI" id="CHEBI:15378"/>
        <dbReference type="ChEBI" id="CHEBI:30013"/>
        <dbReference type="ChEBI" id="CHEBI:30616"/>
        <dbReference type="ChEBI" id="CHEBI:61977"/>
        <dbReference type="ChEBI" id="CHEBI:456216"/>
        <dbReference type="EC" id="2.7.11.1"/>
    </reaction>
</comment>
<keyword evidence="3 7" id="KW-0732">Signal</keyword>
<evidence type="ECO:0000256" key="1">
    <source>
        <dbReference type="ARBA" id="ARBA00004167"/>
    </source>
</evidence>
<evidence type="ECO:0000313" key="10">
    <source>
        <dbReference type="EMBL" id="KAK9278942.1"/>
    </source>
</evidence>
<dbReference type="Proteomes" id="UP001415857">
    <property type="component" value="Unassembled WGS sequence"/>
</dbReference>